<keyword evidence="2" id="KW-0472">Membrane</keyword>
<gene>
    <name evidence="4" type="ORF">SAMEA4504048_00548</name>
</gene>
<protein>
    <submittedName>
        <fullName evidence="4">Signal peptide</fullName>
    </submittedName>
</protein>
<dbReference type="PANTHER" id="PTHR40038:SF1">
    <property type="entry name" value="MEMBRANE-ASSOCIATED PROTEIN TCAA"/>
    <property type="match status" value="1"/>
</dbReference>
<evidence type="ECO:0000313" key="5">
    <source>
        <dbReference type="Proteomes" id="UP000215144"/>
    </source>
</evidence>
<keyword evidence="2" id="KW-0812">Transmembrane</keyword>
<dbReference type="RefSeq" id="WP_095121888.1">
    <property type="nucleotide sequence ID" value="NZ_LT906454.1"/>
</dbReference>
<evidence type="ECO:0000256" key="2">
    <source>
        <dbReference type="SAM" id="Phobius"/>
    </source>
</evidence>
<dbReference type="EMBL" id="LT906454">
    <property type="protein sequence ID" value="SNV36053.1"/>
    <property type="molecule type" value="Genomic_DNA"/>
</dbReference>
<feature type="compositionally biased region" description="Basic and acidic residues" evidence="1">
    <location>
        <begin position="51"/>
        <end position="60"/>
    </location>
</feature>
<dbReference type="PANTHER" id="PTHR40038">
    <property type="entry name" value="MEMBRANE-ASSOCIATED PROTEIN TCAA"/>
    <property type="match status" value="1"/>
</dbReference>
<evidence type="ECO:0000259" key="3">
    <source>
        <dbReference type="Pfam" id="PF22820"/>
    </source>
</evidence>
<keyword evidence="2" id="KW-1133">Transmembrane helix</keyword>
<accession>A0A239WQ40</accession>
<proteinExistence type="predicted"/>
<feature type="region of interest" description="Disordered" evidence="1">
    <location>
        <begin position="1"/>
        <end position="88"/>
    </location>
</feature>
<sequence>MTNQEQWIRSFEEATGRKPSPLEFKEGKEKGFLQSDIPQIAGISETLSDTPDQKYFEDRVSGSTLDDPNTDGFESKDQGTSATATNAQEEAIFYDVSDDSYFEAGTDHTEEVAVPESRPEASEELLYDVADEGYQEAKPEVHMPVAAPKTPVVKSNAPTSAPKANSRQAEWLQAFEHYVGRKPNPEEFKLGKSSDFDLRVINQFLANRAKVAKKPLTPMKKYAYIAGVIVAVLLVVGFLFGNHYYSRESVAKRYLKQYSSKVAERLDYEVWSDSTNPIKKSEISYLESTDQKAPELVALTTGSSMKEVGRKWLLFPDWKVAVTPADTTVTTNTEDIDVMINGKKWVRSDSDQFSKAIRLYPGTYQFTLSGKVGDQSVEASSKQALSGKQEVSLDINYLSFTVNSNVSDGDLYVGSKKIATLKDGMVDVSNLAVTKNAKIFVQKTFEDSSQLKSETYAIKDLQDGDTITLDAKGLLDRDTADYLVTAAYNKLDLYEDSHTTPDGLTEIFQGGTDNSMYQDVVNMIETNTTNAKNRPAESISFEDIDVTNVKQVGAKNYVIEFTVVNSFYYAYDSKFRNSGFYDDKTAWSVNAEYVGQSKGSDYSFNDYTDYRITGKASNSKLINREDTVN</sequence>
<feature type="transmembrane region" description="Helical" evidence="2">
    <location>
        <begin position="222"/>
        <end position="245"/>
    </location>
</feature>
<dbReference type="Pfam" id="PF22820">
    <property type="entry name" value="TcaA_3rd_4th"/>
    <property type="match status" value="1"/>
</dbReference>
<feature type="compositionally biased region" description="Polar residues" evidence="1">
    <location>
        <begin position="78"/>
        <end position="88"/>
    </location>
</feature>
<reference evidence="4 5" key="1">
    <citation type="submission" date="2017-06" db="EMBL/GenBank/DDBJ databases">
        <authorList>
            <consortium name="Pathogen Informatics"/>
        </authorList>
    </citation>
    <scope>NUCLEOTIDE SEQUENCE [LARGE SCALE GENOMIC DNA]</scope>
    <source>
        <strain evidence="4 5">NCTC11291</strain>
    </source>
</reference>
<dbReference type="KEGG" id="saco:SAME_00548"/>
<evidence type="ECO:0000313" key="4">
    <source>
        <dbReference type="EMBL" id="SNV36053.1"/>
    </source>
</evidence>
<dbReference type="AlphaFoldDB" id="A0A239WQ40"/>
<dbReference type="Proteomes" id="UP000215144">
    <property type="component" value="Chromosome 1"/>
</dbReference>
<name>A0A239WQ40_STRAI</name>
<organism evidence="4 5">
    <name type="scientific">Streptococcus acidominimus</name>
    <dbReference type="NCBI Taxonomy" id="1326"/>
    <lineage>
        <taxon>Bacteria</taxon>
        <taxon>Bacillati</taxon>
        <taxon>Bacillota</taxon>
        <taxon>Bacilli</taxon>
        <taxon>Lactobacillales</taxon>
        <taxon>Streptococcaceae</taxon>
        <taxon>Streptococcus</taxon>
    </lineage>
</organism>
<feature type="domain" description="TcaA 4th" evidence="3">
    <location>
        <begin position="400"/>
        <end position="469"/>
    </location>
</feature>
<dbReference type="OrthoDB" id="2216620at2"/>
<dbReference type="InterPro" id="IPR054530">
    <property type="entry name" value="TcaA_4th"/>
</dbReference>
<evidence type="ECO:0000256" key="1">
    <source>
        <dbReference type="SAM" id="MobiDB-lite"/>
    </source>
</evidence>